<keyword evidence="2" id="KW-1185">Reference proteome</keyword>
<evidence type="ECO:0000313" key="2">
    <source>
        <dbReference type="Proteomes" id="UP000039046"/>
    </source>
</evidence>
<sequence length="99" mass="11141">MPYALGYMARRCFRLSYYCPPRATVLEEVFRNTRKALVVGGECIIDAMGWYAEPNWDPSTLEDVLGVFRFAAGTVRLVFDVVEPLVVLCKVTVACTGRE</sequence>
<evidence type="ECO:0000313" key="1">
    <source>
        <dbReference type="EMBL" id="CEJ95252.1"/>
    </source>
</evidence>
<protein>
    <submittedName>
        <fullName evidence="1">Uncharacterized protein</fullName>
    </submittedName>
</protein>
<dbReference type="HOGENOM" id="CLU_2322000_0_0_1"/>
<dbReference type="EMBL" id="CDHN01000010">
    <property type="protein sequence ID" value="CEJ95252.1"/>
    <property type="molecule type" value="Genomic_DNA"/>
</dbReference>
<dbReference type="AlphaFoldDB" id="A0A0A1TTP1"/>
<organism evidence="1 2">
    <name type="scientific">[Torrubiella] hemipterigena</name>
    <dbReference type="NCBI Taxonomy" id="1531966"/>
    <lineage>
        <taxon>Eukaryota</taxon>
        <taxon>Fungi</taxon>
        <taxon>Dikarya</taxon>
        <taxon>Ascomycota</taxon>
        <taxon>Pezizomycotina</taxon>
        <taxon>Sordariomycetes</taxon>
        <taxon>Hypocreomycetidae</taxon>
        <taxon>Hypocreales</taxon>
        <taxon>Clavicipitaceae</taxon>
        <taxon>Clavicipitaceae incertae sedis</taxon>
        <taxon>'Torrubiella' clade</taxon>
    </lineage>
</organism>
<name>A0A0A1TTP1_9HYPO</name>
<reference evidence="1 2" key="1">
    <citation type="journal article" date="2015" name="Genome Announc.">
        <title>Draft Genome Sequence and Gene Annotation of the Entomopathogenic Fungus Verticillium hemipterigenum.</title>
        <authorList>
            <person name="Horn F."/>
            <person name="Habel A."/>
            <person name="Scharf D.H."/>
            <person name="Dworschak J."/>
            <person name="Brakhage A.A."/>
            <person name="Guthke R."/>
            <person name="Hertweck C."/>
            <person name="Linde J."/>
        </authorList>
    </citation>
    <scope>NUCLEOTIDE SEQUENCE [LARGE SCALE GENOMIC DNA]</scope>
</reference>
<dbReference type="Proteomes" id="UP000039046">
    <property type="component" value="Unassembled WGS sequence"/>
</dbReference>
<gene>
    <name evidence="1" type="ORF">VHEMI10743</name>
</gene>
<proteinExistence type="predicted"/>
<accession>A0A0A1TTP1</accession>